<organism evidence="6 7">
    <name type="scientific">Corynebacterium tapiri</name>
    <dbReference type="NCBI Taxonomy" id="1448266"/>
    <lineage>
        <taxon>Bacteria</taxon>
        <taxon>Bacillati</taxon>
        <taxon>Actinomycetota</taxon>
        <taxon>Actinomycetes</taxon>
        <taxon>Mycobacteriales</taxon>
        <taxon>Corynebacteriaceae</taxon>
        <taxon>Corynebacterium</taxon>
    </lineage>
</organism>
<accession>A0A5C4U775</accession>
<dbReference type="GO" id="GO:0033539">
    <property type="term" value="P:fatty acid beta-oxidation using acyl-CoA dehydrogenase"/>
    <property type="evidence" value="ECO:0007669"/>
    <property type="project" value="TreeGrafter"/>
</dbReference>
<dbReference type="PIRSF" id="PIRSF000089">
    <property type="entry name" value="Electra_flavoP_a"/>
    <property type="match status" value="1"/>
</dbReference>
<dbReference type="Proteomes" id="UP000312032">
    <property type="component" value="Unassembled WGS sequence"/>
</dbReference>
<feature type="binding site" evidence="4">
    <location>
        <begin position="231"/>
        <end position="232"/>
    </location>
    <ligand>
        <name>FAD</name>
        <dbReference type="ChEBI" id="CHEBI:57692"/>
    </ligand>
</feature>
<dbReference type="InterPro" id="IPR029035">
    <property type="entry name" value="DHS-like_NAD/FAD-binding_dom"/>
</dbReference>
<dbReference type="EMBL" id="VDHJ01000002">
    <property type="protein sequence ID" value="TNL99754.1"/>
    <property type="molecule type" value="Genomic_DNA"/>
</dbReference>
<comment type="similarity">
    <text evidence="1">Belongs to the ETF alpha-subunit/FixB family.</text>
</comment>
<dbReference type="InterPro" id="IPR014729">
    <property type="entry name" value="Rossmann-like_a/b/a_fold"/>
</dbReference>
<evidence type="ECO:0000256" key="3">
    <source>
        <dbReference type="ARBA" id="ARBA00025649"/>
    </source>
</evidence>
<dbReference type="InterPro" id="IPR014731">
    <property type="entry name" value="ETF_asu_C"/>
</dbReference>
<keyword evidence="7" id="KW-1185">Reference proteome</keyword>
<dbReference type="SUPFAM" id="SSF52467">
    <property type="entry name" value="DHS-like NAD/FAD-binding domain"/>
    <property type="match status" value="1"/>
</dbReference>
<feature type="binding site" evidence="4">
    <location>
        <position position="205"/>
    </location>
    <ligand>
        <name>FAD</name>
        <dbReference type="ChEBI" id="CHEBI:57692"/>
    </ligand>
</feature>
<gene>
    <name evidence="6" type="ORF">FHE74_01565</name>
</gene>
<evidence type="ECO:0000313" key="7">
    <source>
        <dbReference type="Proteomes" id="UP000312032"/>
    </source>
</evidence>
<evidence type="ECO:0000256" key="2">
    <source>
        <dbReference type="ARBA" id="ARBA00011355"/>
    </source>
</evidence>
<evidence type="ECO:0000313" key="6">
    <source>
        <dbReference type="EMBL" id="TNL99754.1"/>
    </source>
</evidence>
<dbReference type="AlphaFoldDB" id="A0A5C4U775"/>
<dbReference type="RefSeq" id="WP_139464671.1">
    <property type="nucleotide sequence ID" value="NZ_VDHJ01000002.1"/>
</dbReference>
<feature type="binding site" evidence="4">
    <location>
        <position position="283"/>
    </location>
    <ligand>
        <name>FAD</name>
        <dbReference type="ChEBI" id="CHEBI:57692"/>
    </ligand>
</feature>
<dbReference type="InterPro" id="IPR014730">
    <property type="entry name" value="ETF_a/b_N"/>
</dbReference>
<dbReference type="Pfam" id="PF00766">
    <property type="entry name" value="ETF_alpha"/>
    <property type="match status" value="1"/>
</dbReference>
<proteinExistence type="inferred from homology"/>
<comment type="cofactor">
    <cofactor evidence="4">
        <name>FAD</name>
        <dbReference type="ChEBI" id="CHEBI:57692"/>
    </cofactor>
    <text evidence="4">Binds 1 FAD per dimer.</text>
</comment>
<evidence type="ECO:0000256" key="4">
    <source>
        <dbReference type="PIRSR" id="PIRSR000089-1"/>
    </source>
</evidence>
<feature type="domain" description="Electron transfer flavoprotein alpha/beta-subunit N-terminal" evidence="5">
    <location>
        <begin position="4"/>
        <end position="182"/>
    </location>
</feature>
<dbReference type="OrthoDB" id="9770286at2"/>
<name>A0A5C4U775_9CORY</name>
<comment type="function">
    <text evidence="3">The electron transfer flavoprotein serves as a specific electron acceptor for other dehydrogenases. It transfers the electrons to the main respiratory chain via ETF-ubiquinone oxidoreductase (ETF dehydrogenase).</text>
</comment>
<comment type="subunit">
    <text evidence="2">Heterodimer of an alpha and a beta subunit.</text>
</comment>
<dbReference type="SMART" id="SM00893">
    <property type="entry name" value="ETF"/>
    <property type="match status" value="1"/>
</dbReference>
<dbReference type="SUPFAM" id="SSF52402">
    <property type="entry name" value="Adenine nucleotide alpha hydrolases-like"/>
    <property type="match status" value="1"/>
</dbReference>
<dbReference type="GO" id="GO:0050660">
    <property type="term" value="F:flavin adenine dinucleotide binding"/>
    <property type="evidence" value="ECO:0007669"/>
    <property type="project" value="InterPro"/>
</dbReference>
<comment type="caution">
    <text evidence="6">The sequence shown here is derived from an EMBL/GenBank/DDBJ whole genome shotgun (WGS) entry which is preliminary data.</text>
</comment>
<dbReference type="PANTHER" id="PTHR43153">
    <property type="entry name" value="ELECTRON TRANSFER FLAVOPROTEIN ALPHA"/>
    <property type="match status" value="1"/>
</dbReference>
<sequence>MSHVYVLVEHEGDKLASATGELITAARALGVVSAVVVGQPGTAESLREELAALGAEQIIDAHTDDYSTRLIAPEVQALHALGAANPAPIVIAGTLAGNEIAGRLGVRLSSGVLVNVSAIDADRSAVHTLFGGSVDAVAVAGGQCPIYTLRPGSVKAEPKPASGTIAPMPLGAAADNEVRVRAFEPAEQGTRPALVGASTVVAGGRGVGSAEGFASVIEPLADSLGAAVGATRDAVDAGWYAPSAQIGQTGETVSPELYIGLGISGAIQHLSGMQTSGTIVVINQDGDEPFFSIADLGVVGDLHEIAPALTEELRKRAQA</sequence>
<dbReference type="PANTHER" id="PTHR43153:SF1">
    <property type="entry name" value="ELECTRON TRANSFER FLAVOPROTEIN SUBUNIT ALPHA, MITOCHONDRIAL"/>
    <property type="match status" value="1"/>
</dbReference>
<keyword evidence="4" id="KW-0274">FAD</keyword>
<evidence type="ECO:0000256" key="1">
    <source>
        <dbReference type="ARBA" id="ARBA00005817"/>
    </source>
</evidence>
<feature type="binding site" evidence="4">
    <location>
        <begin position="262"/>
        <end position="269"/>
    </location>
    <ligand>
        <name>FAD</name>
        <dbReference type="ChEBI" id="CHEBI:57692"/>
    </ligand>
</feature>
<reference evidence="6 7" key="1">
    <citation type="submission" date="2019-06" db="EMBL/GenBank/DDBJ databases">
        <authorList>
            <person name="Li J."/>
        </authorList>
    </citation>
    <scope>NUCLEOTIDE SEQUENCE [LARGE SCALE GENOMIC DNA]</scope>
    <source>
        <strain evidence="6 7">LMG 28165</strain>
    </source>
</reference>
<dbReference type="Gene3D" id="3.40.50.620">
    <property type="entry name" value="HUPs"/>
    <property type="match status" value="1"/>
</dbReference>
<dbReference type="Gene3D" id="3.40.50.1220">
    <property type="entry name" value="TPP-binding domain"/>
    <property type="match status" value="1"/>
</dbReference>
<dbReference type="Pfam" id="PF01012">
    <property type="entry name" value="ETF"/>
    <property type="match status" value="1"/>
</dbReference>
<feature type="binding site" evidence="4">
    <location>
        <begin position="245"/>
        <end position="249"/>
    </location>
    <ligand>
        <name>FAD</name>
        <dbReference type="ChEBI" id="CHEBI:57692"/>
    </ligand>
</feature>
<evidence type="ECO:0000259" key="5">
    <source>
        <dbReference type="SMART" id="SM00893"/>
    </source>
</evidence>
<protein>
    <submittedName>
        <fullName evidence="6">Electron transfer flavoprotein subunit alpha/FixB family protein</fullName>
    </submittedName>
</protein>
<keyword evidence="4" id="KW-0285">Flavoprotein</keyword>
<dbReference type="InterPro" id="IPR001308">
    <property type="entry name" value="ETF_a/FixB"/>
</dbReference>
<dbReference type="GO" id="GO:0009055">
    <property type="term" value="F:electron transfer activity"/>
    <property type="evidence" value="ECO:0007669"/>
    <property type="project" value="InterPro"/>
</dbReference>